<proteinExistence type="predicted"/>
<organism evidence="2 3">
    <name type="scientific">Mycolicibacterium arseniciresistens</name>
    <dbReference type="NCBI Taxonomy" id="3062257"/>
    <lineage>
        <taxon>Bacteria</taxon>
        <taxon>Bacillati</taxon>
        <taxon>Actinomycetota</taxon>
        <taxon>Actinomycetes</taxon>
        <taxon>Mycobacteriales</taxon>
        <taxon>Mycobacteriaceae</taxon>
        <taxon>Mycolicibacterium</taxon>
    </lineage>
</organism>
<accession>A0ABT8UKR0</accession>
<feature type="compositionally biased region" description="Acidic residues" evidence="1">
    <location>
        <begin position="46"/>
        <end position="62"/>
    </location>
</feature>
<sequence length="83" mass="9908">MPRADESEDSQERRAWVALHREREERRRREEAMWDKVHASATADLPQDDEDDEDDEDEDEIPEQIICDLPTGPEFEFDSDEEF</sequence>
<feature type="compositionally biased region" description="Basic and acidic residues" evidence="1">
    <location>
        <begin position="21"/>
        <end position="38"/>
    </location>
</feature>
<dbReference type="EMBL" id="JAUMSQ010000142">
    <property type="protein sequence ID" value="MDO3637632.1"/>
    <property type="molecule type" value="Genomic_DNA"/>
</dbReference>
<reference evidence="2" key="1">
    <citation type="submission" date="2023-07" db="EMBL/GenBank/DDBJ databases">
        <title>Mycolicibacterium sp. nov., a novel bacterial species.</title>
        <authorList>
            <person name="Cao Y."/>
        </authorList>
    </citation>
    <scope>NUCLEOTIDE SEQUENCE</scope>
    <source>
        <strain evidence="2">KC 300</strain>
    </source>
</reference>
<evidence type="ECO:0000256" key="1">
    <source>
        <dbReference type="SAM" id="MobiDB-lite"/>
    </source>
</evidence>
<gene>
    <name evidence="2" type="ORF">Q2100_17965</name>
</gene>
<feature type="region of interest" description="Disordered" evidence="1">
    <location>
        <begin position="21"/>
        <end position="83"/>
    </location>
</feature>
<dbReference type="RefSeq" id="WP_302915155.1">
    <property type="nucleotide sequence ID" value="NZ_JAUMSQ010000142.1"/>
</dbReference>
<evidence type="ECO:0000313" key="3">
    <source>
        <dbReference type="Proteomes" id="UP001168823"/>
    </source>
</evidence>
<name>A0ABT8UKR0_9MYCO</name>
<keyword evidence="3" id="KW-1185">Reference proteome</keyword>
<evidence type="ECO:0000313" key="2">
    <source>
        <dbReference type="EMBL" id="MDO3637632.1"/>
    </source>
</evidence>
<dbReference type="Proteomes" id="UP001168823">
    <property type="component" value="Unassembled WGS sequence"/>
</dbReference>
<comment type="caution">
    <text evidence="2">The sequence shown here is derived from an EMBL/GenBank/DDBJ whole genome shotgun (WGS) entry which is preliminary data.</text>
</comment>
<protein>
    <submittedName>
        <fullName evidence="2">Uncharacterized protein</fullName>
    </submittedName>
</protein>